<organism evidence="2 3">
    <name type="scientific">Colletotrichum destructivum</name>
    <dbReference type="NCBI Taxonomy" id="34406"/>
    <lineage>
        <taxon>Eukaryota</taxon>
        <taxon>Fungi</taxon>
        <taxon>Dikarya</taxon>
        <taxon>Ascomycota</taxon>
        <taxon>Pezizomycotina</taxon>
        <taxon>Sordariomycetes</taxon>
        <taxon>Hypocreomycetidae</taxon>
        <taxon>Glomerellales</taxon>
        <taxon>Glomerellaceae</taxon>
        <taxon>Colletotrichum</taxon>
        <taxon>Colletotrichum destructivum species complex</taxon>
    </lineage>
</organism>
<reference evidence="3" key="1">
    <citation type="journal article" date="2023" name="bioRxiv">
        <title>Complete genome of the Medicago anthracnose fungus, Colletotrichum destructivum, reveals a mini-chromosome-like region within a core chromosome.</title>
        <authorList>
            <person name="Lapalu N."/>
            <person name="Simon A."/>
            <person name="Lu A."/>
            <person name="Plaumann P.-L."/>
            <person name="Amselem J."/>
            <person name="Pigne S."/>
            <person name="Auger A."/>
            <person name="Koch C."/>
            <person name="Dallery J.-F."/>
            <person name="O'Connell R.J."/>
        </authorList>
    </citation>
    <scope>NUCLEOTIDE SEQUENCE [LARGE SCALE GENOMIC DNA]</scope>
    <source>
        <strain evidence="3">CBS 520.97</strain>
    </source>
</reference>
<dbReference type="AlphaFoldDB" id="A0AAX4I7U6"/>
<name>A0AAX4I7U6_9PEZI</name>
<accession>A0AAX4I7U6</accession>
<dbReference type="RefSeq" id="XP_062776223.1">
    <property type="nucleotide sequence ID" value="XM_062920172.1"/>
</dbReference>
<sequence>MQSVAHNAYHYAKELPAKGWFRLLKVQPSTVASKPLVCRLEAQRMANSDPYEALSYTWGEENANVSVGINDNSFLVRENLHAALLALRRKDRERALWVDAICINQGKETERNHQVWQMRGIYANASRVKVWLGDATEGSNRGMDLLRTFAQISPTATGQHIRSVQDFVSFYRPFLSLGDSPETFASLEEALKLLRRQWWTRIWTLQESVLGQETDCICGTEEVPINGFTQFSAFVVLAVSFGMWRGPPVDSTIQLRNAKWLEICWGMLFARSHGWRSDQEG</sequence>
<dbReference type="PANTHER" id="PTHR24148:SF64">
    <property type="entry name" value="HETEROKARYON INCOMPATIBILITY DOMAIN-CONTAINING PROTEIN"/>
    <property type="match status" value="1"/>
</dbReference>
<proteinExistence type="predicted"/>
<dbReference type="InterPro" id="IPR052895">
    <property type="entry name" value="HetReg/Transcr_Mod"/>
</dbReference>
<dbReference type="Proteomes" id="UP001322277">
    <property type="component" value="Chromosome 2"/>
</dbReference>
<dbReference type="EMBL" id="CP137306">
    <property type="protein sequence ID" value="WQF78999.1"/>
    <property type="molecule type" value="Genomic_DNA"/>
</dbReference>
<dbReference type="Pfam" id="PF06985">
    <property type="entry name" value="HET"/>
    <property type="match status" value="1"/>
</dbReference>
<dbReference type="KEGG" id="cdet:87940516"/>
<evidence type="ECO:0000313" key="2">
    <source>
        <dbReference type="EMBL" id="WQF78999.1"/>
    </source>
</evidence>
<dbReference type="InterPro" id="IPR010730">
    <property type="entry name" value="HET"/>
</dbReference>
<gene>
    <name evidence="2" type="ORF">CDEST_04013</name>
</gene>
<evidence type="ECO:0000259" key="1">
    <source>
        <dbReference type="Pfam" id="PF06985"/>
    </source>
</evidence>
<protein>
    <submittedName>
        <fullName evidence="2">Heterokaryon incompatibility</fullName>
    </submittedName>
</protein>
<feature type="domain" description="Heterokaryon incompatibility" evidence="1">
    <location>
        <begin position="51"/>
        <end position="207"/>
    </location>
</feature>
<evidence type="ECO:0000313" key="3">
    <source>
        <dbReference type="Proteomes" id="UP001322277"/>
    </source>
</evidence>
<keyword evidence="3" id="KW-1185">Reference proteome</keyword>
<dbReference type="PANTHER" id="PTHR24148">
    <property type="entry name" value="ANKYRIN REPEAT DOMAIN-CONTAINING PROTEIN 39 HOMOLOG-RELATED"/>
    <property type="match status" value="1"/>
</dbReference>
<dbReference type="GeneID" id="87940516"/>